<feature type="transmembrane region" description="Helical" evidence="1">
    <location>
        <begin position="112"/>
        <end position="133"/>
    </location>
</feature>
<organism evidence="2">
    <name type="scientific">Oryza sativa subsp. japonica</name>
    <name type="common">Rice</name>
    <dbReference type="NCBI Taxonomy" id="39947"/>
    <lineage>
        <taxon>Eukaryota</taxon>
        <taxon>Viridiplantae</taxon>
        <taxon>Streptophyta</taxon>
        <taxon>Embryophyta</taxon>
        <taxon>Tracheophyta</taxon>
        <taxon>Spermatophyta</taxon>
        <taxon>Magnoliopsida</taxon>
        <taxon>Liliopsida</taxon>
        <taxon>Poales</taxon>
        <taxon>Poaceae</taxon>
        <taxon>BOP clade</taxon>
        <taxon>Oryzoideae</taxon>
        <taxon>Oryzeae</taxon>
        <taxon>Oryzinae</taxon>
        <taxon>Oryza</taxon>
        <taxon>Oryza sativa</taxon>
    </lineage>
</organism>
<sequence>MGSSSGLVDWRGRPVDTKKHGGVRASIFIHAMVLLTNAPNIANMMNMVSYLRGTMHMGVAQASTTASNYFAALQMFSIPAAFLADSYLKRFYTVLLFAPIEIIWLAEKKSVALWEMGVVGSGVACQASTFSLIRM</sequence>
<protein>
    <submittedName>
        <fullName evidence="2">Uncharacterized protein</fullName>
    </submittedName>
</protein>
<accession>B9GAB5</accession>
<proteinExistence type="predicted"/>
<name>B9GAB5_ORYSJ</name>
<keyword evidence="1" id="KW-0472">Membrane</keyword>
<feature type="transmembrane region" description="Helical" evidence="1">
    <location>
        <begin position="21"/>
        <end position="42"/>
    </location>
</feature>
<dbReference type="AlphaFoldDB" id="B9GAB5"/>
<reference evidence="2" key="2">
    <citation type="submission" date="2008-12" db="EMBL/GenBank/DDBJ databases">
        <title>Improved gene annotation of the rice (Oryza sativa) genomes.</title>
        <authorList>
            <person name="Wang J."/>
            <person name="Li R."/>
            <person name="Fan W."/>
            <person name="Huang Q."/>
            <person name="Zhang J."/>
            <person name="Zhou Y."/>
            <person name="Hu Y."/>
            <person name="Zi S."/>
            <person name="Li J."/>
            <person name="Ni P."/>
            <person name="Zheng H."/>
            <person name="Zhang Y."/>
            <person name="Zhao M."/>
            <person name="Hao Q."/>
            <person name="McDermott J."/>
            <person name="Samudrala R."/>
            <person name="Kristiansen K."/>
            <person name="Wong G.K.-S."/>
        </authorList>
    </citation>
    <scope>NUCLEOTIDE SEQUENCE</scope>
</reference>
<feature type="transmembrane region" description="Helical" evidence="1">
    <location>
        <begin position="91"/>
        <end position="106"/>
    </location>
</feature>
<feature type="transmembrane region" description="Helical" evidence="1">
    <location>
        <begin position="62"/>
        <end position="84"/>
    </location>
</feature>
<evidence type="ECO:0000313" key="2">
    <source>
        <dbReference type="EMBL" id="EEE51971.1"/>
    </source>
</evidence>
<keyword evidence="1" id="KW-0812">Transmembrane</keyword>
<dbReference type="EMBL" id="CM000148">
    <property type="protein sequence ID" value="EEE51971.1"/>
    <property type="molecule type" value="Genomic_DNA"/>
</dbReference>
<evidence type="ECO:0000256" key="1">
    <source>
        <dbReference type="SAM" id="Phobius"/>
    </source>
</evidence>
<dbReference type="Gene3D" id="1.20.1250.20">
    <property type="entry name" value="MFS general substrate transporter like domains"/>
    <property type="match status" value="1"/>
</dbReference>
<dbReference type="Proteomes" id="UP000007752">
    <property type="component" value="Chromosome 11"/>
</dbReference>
<dbReference type="InterPro" id="IPR036259">
    <property type="entry name" value="MFS_trans_sf"/>
</dbReference>
<gene>
    <name evidence="2" type="ORF">OsJ_33638</name>
</gene>
<reference evidence="2" key="1">
    <citation type="journal article" date="2005" name="PLoS Biol.">
        <title>The genomes of Oryza sativa: a history of duplications.</title>
        <authorList>
            <person name="Yu J."/>
            <person name="Wang J."/>
            <person name="Lin W."/>
            <person name="Li S."/>
            <person name="Li H."/>
            <person name="Zhou J."/>
            <person name="Ni P."/>
            <person name="Dong W."/>
            <person name="Hu S."/>
            <person name="Zeng C."/>
            <person name="Zhang J."/>
            <person name="Zhang Y."/>
            <person name="Li R."/>
            <person name="Xu Z."/>
            <person name="Li S."/>
            <person name="Li X."/>
            <person name="Zheng H."/>
            <person name="Cong L."/>
            <person name="Lin L."/>
            <person name="Yin J."/>
            <person name="Geng J."/>
            <person name="Li G."/>
            <person name="Shi J."/>
            <person name="Liu J."/>
            <person name="Lv H."/>
            <person name="Li J."/>
            <person name="Wang J."/>
            <person name="Deng Y."/>
            <person name="Ran L."/>
            <person name="Shi X."/>
            <person name="Wang X."/>
            <person name="Wu Q."/>
            <person name="Li C."/>
            <person name="Ren X."/>
            <person name="Wang J."/>
            <person name="Wang X."/>
            <person name="Li D."/>
            <person name="Liu D."/>
            <person name="Zhang X."/>
            <person name="Ji Z."/>
            <person name="Zhao W."/>
            <person name="Sun Y."/>
            <person name="Zhang Z."/>
            <person name="Bao J."/>
            <person name="Han Y."/>
            <person name="Dong L."/>
            <person name="Ji J."/>
            <person name="Chen P."/>
            <person name="Wu S."/>
            <person name="Liu J."/>
            <person name="Xiao Y."/>
            <person name="Bu D."/>
            <person name="Tan J."/>
            <person name="Yang L."/>
            <person name="Ye C."/>
            <person name="Zhang J."/>
            <person name="Xu J."/>
            <person name="Zhou Y."/>
            <person name="Yu Y."/>
            <person name="Zhang B."/>
            <person name="Zhuang S."/>
            <person name="Wei H."/>
            <person name="Liu B."/>
            <person name="Lei M."/>
            <person name="Yu H."/>
            <person name="Li Y."/>
            <person name="Xu H."/>
            <person name="Wei S."/>
            <person name="He X."/>
            <person name="Fang L."/>
            <person name="Zhang Z."/>
            <person name="Zhang Y."/>
            <person name="Huang X."/>
            <person name="Su Z."/>
            <person name="Tong W."/>
            <person name="Li J."/>
            <person name="Tong Z."/>
            <person name="Li S."/>
            <person name="Ye J."/>
            <person name="Wang L."/>
            <person name="Fang L."/>
            <person name="Lei T."/>
            <person name="Chen C."/>
            <person name="Chen H."/>
            <person name="Xu Z."/>
            <person name="Li H."/>
            <person name="Huang H."/>
            <person name="Zhang F."/>
            <person name="Xu H."/>
            <person name="Li N."/>
            <person name="Zhao C."/>
            <person name="Li S."/>
            <person name="Dong L."/>
            <person name="Huang Y."/>
            <person name="Li L."/>
            <person name="Xi Y."/>
            <person name="Qi Q."/>
            <person name="Li W."/>
            <person name="Zhang B."/>
            <person name="Hu W."/>
            <person name="Zhang Y."/>
            <person name="Tian X."/>
            <person name="Jiao Y."/>
            <person name="Liang X."/>
            <person name="Jin J."/>
            <person name="Gao L."/>
            <person name="Zheng W."/>
            <person name="Hao B."/>
            <person name="Liu S."/>
            <person name="Wang W."/>
            <person name="Yuan L."/>
            <person name="Cao M."/>
            <person name="McDermott J."/>
            <person name="Samudrala R."/>
            <person name="Wang J."/>
            <person name="Wong G.K."/>
            <person name="Yang H."/>
        </authorList>
    </citation>
    <scope>NUCLEOTIDE SEQUENCE [LARGE SCALE GENOMIC DNA]</scope>
</reference>
<dbReference type="SUPFAM" id="SSF103473">
    <property type="entry name" value="MFS general substrate transporter"/>
    <property type="match status" value="1"/>
</dbReference>
<keyword evidence="1" id="KW-1133">Transmembrane helix</keyword>